<keyword evidence="1" id="KW-0040">ANK repeat</keyword>
<keyword evidence="3" id="KW-0812">Transmembrane</keyword>
<evidence type="ECO:0000313" key="5">
    <source>
        <dbReference type="Proteomes" id="UP000835052"/>
    </source>
</evidence>
<feature type="compositionally biased region" description="Basic and acidic residues" evidence="2">
    <location>
        <begin position="282"/>
        <end position="295"/>
    </location>
</feature>
<gene>
    <name evidence="4" type="ORF">CAUJ_LOCUS9156</name>
</gene>
<evidence type="ECO:0000256" key="2">
    <source>
        <dbReference type="SAM" id="MobiDB-lite"/>
    </source>
</evidence>
<proteinExistence type="predicted"/>
<dbReference type="InterPro" id="IPR002110">
    <property type="entry name" value="Ankyrin_rpt"/>
</dbReference>
<dbReference type="AlphaFoldDB" id="A0A8S1HDD6"/>
<dbReference type="OrthoDB" id="194358at2759"/>
<dbReference type="SUPFAM" id="SSF48403">
    <property type="entry name" value="Ankyrin repeat"/>
    <property type="match status" value="1"/>
</dbReference>
<feature type="transmembrane region" description="Helical" evidence="3">
    <location>
        <begin position="445"/>
        <end position="466"/>
    </location>
</feature>
<dbReference type="Proteomes" id="UP000835052">
    <property type="component" value="Unassembled WGS sequence"/>
</dbReference>
<dbReference type="Gene3D" id="1.25.40.20">
    <property type="entry name" value="Ankyrin repeat-containing domain"/>
    <property type="match status" value="1"/>
</dbReference>
<comment type="caution">
    <text evidence="4">The sequence shown here is derived from an EMBL/GenBank/DDBJ whole genome shotgun (WGS) entry which is preliminary data.</text>
</comment>
<organism evidence="4 5">
    <name type="scientific">Caenorhabditis auriculariae</name>
    <dbReference type="NCBI Taxonomy" id="2777116"/>
    <lineage>
        <taxon>Eukaryota</taxon>
        <taxon>Metazoa</taxon>
        <taxon>Ecdysozoa</taxon>
        <taxon>Nematoda</taxon>
        <taxon>Chromadorea</taxon>
        <taxon>Rhabditida</taxon>
        <taxon>Rhabditina</taxon>
        <taxon>Rhabditomorpha</taxon>
        <taxon>Rhabditoidea</taxon>
        <taxon>Rhabditidae</taxon>
        <taxon>Peloderinae</taxon>
        <taxon>Caenorhabditis</taxon>
    </lineage>
</organism>
<feature type="repeat" description="ANK" evidence="1">
    <location>
        <begin position="50"/>
        <end position="82"/>
    </location>
</feature>
<evidence type="ECO:0008006" key="6">
    <source>
        <dbReference type="Google" id="ProtNLM"/>
    </source>
</evidence>
<dbReference type="EMBL" id="CAJGYM010000033">
    <property type="protein sequence ID" value="CAD6193237.1"/>
    <property type="molecule type" value="Genomic_DNA"/>
</dbReference>
<keyword evidence="3" id="KW-0472">Membrane</keyword>
<name>A0A8S1HDD6_9PELO</name>
<feature type="region of interest" description="Disordered" evidence="2">
    <location>
        <begin position="282"/>
        <end position="323"/>
    </location>
</feature>
<feature type="region of interest" description="Disordered" evidence="2">
    <location>
        <begin position="107"/>
        <end position="127"/>
    </location>
</feature>
<dbReference type="InterPro" id="IPR036770">
    <property type="entry name" value="Ankyrin_rpt-contain_sf"/>
</dbReference>
<feature type="compositionally biased region" description="Polar residues" evidence="2">
    <location>
        <begin position="107"/>
        <end position="116"/>
    </location>
</feature>
<dbReference type="PANTHER" id="PTHR24192">
    <property type="entry name" value="ANKYRIN REPEAT DOMAIN 40"/>
    <property type="match status" value="1"/>
</dbReference>
<reference evidence="4" key="1">
    <citation type="submission" date="2020-10" db="EMBL/GenBank/DDBJ databases">
        <authorList>
            <person name="Kikuchi T."/>
        </authorList>
    </citation>
    <scope>NUCLEOTIDE SEQUENCE</scope>
    <source>
        <strain evidence="4">NKZ352</strain>
    </source>
</reference>
<protein>
    <recommendedName>
        <fullName evidence="6">ANK_REP_REGION domain-containing protein</fullName>
    </recommendedName>
</protein>
<dbReference type="PANTHER" id="PTHR24192:SF3">
    <property type="entry name" value="ANKYRIN REPEAT DOMAIN 40"/>
    <property type="match status" value="1"/>
</dbReference>
<keyword evidence="5" id="KW-1185">Reference proteome</keyword>
<accession>A0A8S1HDD6</accession>
<sequence>MRVDYTNRHRNEMRSKQLEFLHACSVGDERAVLNALNSGAVEITFKHHLNSRTALHWSAVRGHETICLILLDFGFSRDDIDSAGKTPFDLCPTTNGTLREILRPINKRSSSSSTENMVKGECYKSEPSSPNDFVPNYIRHPPFPYIKTSFDNCGPPPGSPTGSTVYSYGRRDSLTKTRFLLLRTSVDQGKETYKRITLAGGSTVERLRLTIERACKGRRVDAVFTLPDRVLIEEDDQIHQFADCQKIDVIFSEESSSPVPLGDSKMSETRQVADLREVRVEGPDEVAEKIEEEPRPLTPAEDLSPYAQTKEPSPPVSLANTDLESNADSAPELITESAYANEDAKLVPLATRISLDSEPSDFEKVDREDAKSDVVTSNPAISGLAAAIQVNTDQPEEHPALAAAASPAPFIVDASPKDAVVAKPIQTPVARKDDFSTWLDENQTLVRNVSTAAAVAGIAGLGYLVYSRKFK</sequence>
<keyword evidence="3" id="KW-1133">Transmembrane helix</keyword>
<dbReference type="PROSITE" id="PS50088">
    <property type="entry name" value="ANK_REPEAT"/>
    <property type="match status" value="1"/>
</dbReference>
<evidence type="ECO:0000256" key="1">
    <source>
        <dbReference type="PROSITE-ProRule" id="PRU00023"/>
    </source>
</evidence>
<evidence type="ECO:0000313" key="4">
    <source>
        <dbReference type="EMBL" id="CAD6193237.1"/>
    </source>
</evidence>
<evidence type="ECO:0000256" key="3">
    <source>
        <dbReference type="SAM" id="Phobius"/>
    </source>
</evidence>
<dbReference type="InterPro" id="IPR039195">
    <property type="entry name" value="ANKRD40"/>
</dbReference>